<feature type="compositionally biased region" description="Acidic residues" evidence="1">
    <location>
        <begin position="11"/>
        <end position="23"/>
    </location>
</feature>
<reference evidence="2 3" key="1">
    <citation type="journal article" date="2021" name="Nat. Plants">
        <title>The Taxus genome provides insights into paclitaxel biosynthesis.</title>
        <authorList>
            <person name="Xiong X."/>
            <person name="Gou J."/>
            <person name="Liao Q."/>
            <person name="Li Y."/>
            <person name="Zhou Q."/>
            <person name="Bi G."/>
            <person name="Li C."/>
            <person name="Du R."/>
            <person name="Wang X."/>
            <person name="Sun T."/>
            <person name="Guo L."/>
            <person name="Liang H."/>
            <person name="Lu P."/>
            <person name="Wu Y."/>
            <person name="Zhang Z."/>
            <person name="Ro D.K."/>
            <person name="Shang Y."/>
            <person name="Huang S."/>
            <person name="Yan J."/>
        </authorList>
    </citation>
    <scope>NUCLEOTIDE SEQUENCE [LARGE SCALE GENOMIC DNA]</scope>
    <source>
        <strain evidence="2">Ta-2019</strain>
    </source>
</reference>
<dbReference type="AlphaFoldDB" id="A0AA38LKF0"/>
<feature type="region of interest" description="Disordered" evidence="1">
    <location>
        <begin position="47"/>
        <end position="87"/>
    </location>
</feature>
<name>A0AA38LKF0_TAXCH</name>
<feature type="compositionally biased region" description="Basic and acidic residues" evidence="1">
    <location>
        <begin position="47"/>
        <end position="72"/>
    </location>
</feature>
<accession>A0AA38LKF0</accession>
<gene>
    <name evidence="2" type="ORF">KI387_005833</name>
</gene>
<feature type="region of interest" description="Disordered" evidence="1">
    <location>
        <begin position="1"/>
        <end position="33"/>
    </location>
</feature>
<keyword evidence="3" id="KW-1185">Reference proteome</keyword>
<evidence type="ECO:0000313" key="2">
    <source>
        <dbReference type="EMBL" id="KAH9325655.1"/>
    </source>
</evidence>
<evidence type="ECO:0000313" key="3">
    <source>
        <dbReference type="Proteomes" id="UP000824469"/>
    </source>
</evidence>
<sequence length="108" mass="12272">MNDLNAYVGERDDDEGEELEVDQEPINIHESEGEEVDNVNDAFIFVRKDTRREEGARGEEGSKGASTKEPDVPKLTQEEVDEKETREEEKIIDAFVNEELGNFSDLVL</sequence>
<organism evidence="2 3">
    <name type="scientific">Taxus chinensis</name>
    <name type="common">Chinese yew</name>
    <name type="synonym">Taxus wallichiana var. chinensis</name>
    <dbReference type="NCBI Taxonomy" id="29808"/>
    <lineage>
        <taxon>Eukaryota</taxon>
        <taxon>Viridiplantae</taxon>
        <taxon>Streptophyta</taxon>
        <taxon>Embryophyta</taxon>
        <taxon>Tracheophyta</taxon>
        <taxon>Spermatophyta</taxon>
        <taxon>Pinopsida</taxon>
        <taxon>Pinidae</taxon>
        <taxon>Conifers II</taxon>
        <taxon>Cupressales</taxon>
        <taxon>Taxaceae</taxon>
        <taxon>Taxus</taxon>
    </lineage>
</organism>
<proteinExistence type="predicted"/>
<dbReference type="EMBL" id="JAHRHJ020000002">
    <property type="protein sequence ID" value="KAH9325655.1"/>
    <property type="molecule type" value="Genomic_DNA"/>
</dbReference>
<evidence type="ECO:0000256" key="1">
    <source>
        <dbReference type="SAM" id="MobiDB-lite"/>
    </source>
</evidence>
<feature type="non-terminal residue" evidence="2">
    <location>
        <position position="108"/>
    </location>
</feature>
<protein>
    <submittedName>
        <fullName evidence="2">Uncharacterized protein</fullName>
    </submittedName>
</protein>
<comment type="caution">
    <text evidence="2">The sequence shown here is derived from an EMBL/GenBank/DDBJ whole genome shotgun (WGS) entry which is preliminary data.</text>
</comment>
<dbReference type="Proteomes" id="UP000824469">
    <property type="component" value="Unassembled WGS sequence"/>
</dbReference>